<keyword evidence="7 9" id="KW-0472">Membrane</keyword>
<dbReference type="RefSeq" id="WP_008195286.1">
    <property type="nucleotide sequence ID" value="NZ_CXWD01000004.1"/>
</dbReference>
<feature type="domain" description="Tripartite ATP-independent periplasmic transporters DctQ component" evidence="10">
    <location>
        <begin position="20"/>
        <end position="150"/>
    </location>
</feature>
<dbReference type="GO" id="GO:0022857">
    <property type="term" value="F:transmembrane transporter activity"/>
    <property type="evidence" value="ECO:0007669"/>
    <property type="project" value="UniProtKB-UniRule"/>
</dbReference>
<accession>A0A0M6ZW51</accession>
<dbReference type="STRING" id="388408.LAX5112_01171"/>
<evidence type="ECO:0000259" key="10">
    <source>
        <dbReference type="Pfam" id="PF04290"/>
    </source>
</evidence>
<protein>
    <recommendedName>
        <fullName evidence="9">TRAP transporter small permease protein</fullName>
    </recommendedName>
</protein>
<comment type="subunit">
    <text evidence="9">The complex comprises the extracytoplasmic solute receptor protein and the two transmembrane proteins.</text>
</comment>
<evidence type="ECO:0000256" key="2">
    <source>
        <dbReference type="ARBA" id="ARBA00022448"/>
    </source>
</evidence>
<sequence length="165" mass="18128">MLDRLERIFVDVAVTATILLAVLIFADVVALNVFNASVPDTIIIVRELMVLAIIMPLAAATARRSHIAVEFVTNFLPDRVVNWFVVFGAAFGAVALIPLIWSAAHEFIYQWQTGNAFYGDLGLPQWPGRLAFVLGLVLCWIRLVLMLIGDAVSAIRGRVIITGTH</sequence>
<gene>
    <name evidence="11" type="ORF">LAX5112_01171</name>
</gene>
<keyword evidence="12" id="KW-1185">Reference proteome</keyword>
<evidence type="ECO:0000256" key="5">
    <source>
        <dbReference type="ARBA" id="ARBA00022692"/>
    </source>
</evidence>
<evidence type="ECO:0000313" key="11">
    <source>
        <dbReference type="EMBL" id="CTQ66995.1"/>
    </source>
</evidence>
<feature type="transmembrane region" description="Helical" evidence="9">
    <location>
        <begin position="12"/>
        <end position="35"/>
    </location>
</feature>
<dbReference type="Pfam" id="PF04290">
    <property type="entry name" value="DctQ"/>
    <property type="match status" value="1"/>
</dbReference>
<evidence type="ECO:0000256" key="4">
    <source>
        <dbReference type="ARBA" id="ARBA00022519"/>
    </source>
</evidence>
<reference evidence="12" key="1">
    <citation type="submission" date="2015-07" db="EMBL/GenBank/DDBJ databases">
        <authorList>
            <person name="Rodrigo-Torres Lidia"/>
            <person name="Arahal R.David."/>
        </authorList>
    </citation>
    <scope>NUCLEOTIDE SEQUENCE [LARGE SCALE GENOMIC DNA]</scope>
    <source>
        <strain evidence="12">CECT 5112</strain>
    </source>
</reference>
<dbReference type="EMBL" id="CXWD01000004">
    <property type="protein sequence ID" value="CTQ66995.1"/>
    <property type="molecule type" value="Genomic_DNA"/>
</dbReference>
<keyword evidence="5 9" id="KW-0812">Transmembrane</keyword>
<comment type="function">
    <text evidence="9">Part of the tripartite ATP-independent periplasmic (TRAP) transport system.</text>
</comment>
<organism evidence="11 12">
    <name type="scientific">Roseibium alexandrii</name>
    <dbReference type="NCBI Taxonomy" id="388408"/>
    <lineage>
        <taxon>Bacteria</taxon>
        <taxon>Pseudomonadati</taxon>
        <taxon>Pseudomonadota</taxon>
        <taxon>Alphaproteobacteria</taxon>
        <taxon>Hyphomicrobiales</taxon>
        <taxon>Stappiaceae</taxon>
        <taxon>Roseibium</taxon>
    </lineage>
</organism>
<dbReference type="AlphaFoldDB" id="A0A0M6ZW51"/>
<evidence type="ECO:0000256" key="1">
    <source>
        <dbReference type="ARBA" id="ARBA00004429"/>
    </source>
</evidence>
<keyword evidence="2 9" id="KW-0813">Transport</keyword>
<comment type="subcellular location">
    <subcellularLocation>
        <location evidence="1 9">Cell inner membrane</location>
        <topology evidence="1 9">Multi-pass membrane protein</topology>
    </subcellularLocation>
</comment>
<dbReference type="Proteomes" id="UP000053235">
    <property type="component" value="Unassembled WGS sequence"/>
</dbReference>
<keyword evidence="3" id="KW-1003">Cell membrane</keyword>
<evidence type="ECO:0000256" key="8">
    <source>
        <dbReference type="ARBA" id="ARBA00038436"/>
    </source>
</evidence>
<proteinExistence type="inferred from homology"/>
<evidence type="ECO:0000256" key="6">
    <source>
        <dbReference type="ARBA" id="ARBA00022989"/>
    </source>
</evidence>
<dbReference type="PANTHER" id="PTHR35011">
    <property type="entry name" value="2,3-DIKETO-L-GULONATE TRAP TRANSPORTER SMALL PERMEASE PROTEIN YIAM"/>
    <property type="match status" value="1"/>
</dbReference>
<dbReference type="InterPro" id="IPR007387">
    <property type="entry name" value="TRAP_DctQ"/>
</dbReference>
<evidence type="ECO:0000313" key="12">
    <source>
        <dbReference type="Proteomes" id="UP000053235"/>
    </source>
</evidence>
<keyword evidence="6 9" id="KW-1133">Transmembrane helix</keyword>
<feature type="transmembrane region" description="Helical" evidence="9">
    <location>
        <begin position="41"/>
        <end position="59"/>
    </location>
</feature>
<feature type="transmembrane region" description="Helical" evidence="9">
    <location>
        <begin position="130"/>
        <end position="148"/>
    </location>
</feature>
<evidence type="ECO:0000256" key="9">
    <source>
        <dbReference type="RuleBase" id="RU369079"/>
    </source>
</evidence>
<keyword evidence="4 9" id="KW-0997">Cell inner membrane</keyword>
<dbReference type="InterPro" id="IPR055348">
    <property type="entry name" value="DctQ"/>
</dbReference>
<dbReference type="GO" id="GO:0005886">
    <property type="term" value="C:plasma membrane"/>
    <property type="evidence" value="ECO:0007669"/>
    <property type="project" value="UniProtKB-SubCell"/>
</dbReference>
<comment type="similarity">
    <text evidence="8 9">Belongs to the TRAP transporter small permease family.</text>
</comment>
<dbReference type="OrthoDB" id="6385730at2"/>
<name>A0A0M6ZW51_9HYPH</name>
<evidence type="ECO:0000256" key="7">
    <source>
        <dbReference type="ARBA" id="ARBA00023136"/>
    </source>
</evidence>
<feature type="transmembrane region" description="Helical" evidence="9">
    <location>
        <begin position="80"/>
        <end position="101"/>
    </location>
</feature>
<evidence type="ECO:0000256" key="3">
    <source>
        <dbReference type="ARBA" id="ARBA00022475"/>
    </source>
</evidence>